<dbReference type="EMBL" id="JAEQBW010000006">
    <property type="protein sequence ID" value="MBK6266150.1"/>
    <property type="molecule type" value="Genomic_DNA"/>
</dbReference>
<dbReference type="AlphaFoldDB" id="A0A934X0J6"/>
<dbReference type="RefSeq" id="WP_201431830.1">
    <property type="nucleotide sequence ID" value="NZ_JAEQBW010000006.1"/>
</dbReference>
<keyword evidence="1" id="KW-0472">Membrane</keyword>
<evidence type="ECO:0000313" key="3">
    <source>
        <dbReference type="Proteomes" id="UP000611723"/>
    </source>
</evidence>
<comment type="caution">
    <text evidence="2">The sequence shown here is derived from an EMBL/GenBank/DDBJ whole genome shotgun (WGS) entry which is preliminary data.</text>
</comment>
<evidence type="ECO:0000256" key="1">
    <source>
        <dbReference type="SAM" id="Phobius"/>
    </source>
</evidence>
<protein>
    <submittedName>
        <fullName evidence="2">Uncharacterized protein</fullName>
    </submittedName>
</protein>
<organism evidence="2 3">
    <name type="scientific">Marivirga aurantiaca</name>
    <dbReference type="NCBI Taxonomy" id="2802615"/>
    <lineage>
        <taxon>Bacteria</taxon>
        <taxon>Pseudomonadati</taxon>
        <taxon>Bacteroidota</taxon>
        <taxon>Cytophagia</taxon>
        <taxon>Cytophagales</taxon>
        <taxon>Marivirgaceae</taxon>
        <taxon>Marivirga</taxon>
    </lineage>
</organism>
<keyword evidence="1" id="KW-0812">Transmembrane</keyword>
<gene>
    <name evidence="2" type="ORF">JKA74_13985</name>
</gene>
<evidence type="ECO:0000313" key="2">
    <source>
        <dbReference type="EMBL" id="MBK6266150.1"/>
    </source>
</evidence>
<accession>A0A934X0J6</accession>
<name>A0A934X0J6_9BACT</name>
<reference evidence="2" key="1">
    <citation type="submission" date="2021-01" db="EMBL/GenBank/DDBJ databases">
        <title>Marivirga aurantiaca sp. nov., isolated from intertidal surface sediments.</title>
        <authorList>
            <person name="Zhang M."/>
        </authorList>
    </citation>
    <scope>NUCLEOTIDE SEQUENCE</scope>
    <source>
        <strain evidence="2">S37H4</strain>
    </source>
</reference>
<keyword evidence="3" id="KW-1185">Reference proteome</keyword>
<sequence>MEAKAIVENHIDKNQKKITTPIEGQFKYPEESRLVYANLLMRGYSKNEIKFALPPKMPVEYVETRDKEGIVFKRLKLGGIFGAAVSVAIVILYMVLSGGLFNEGSWLIALIGIGVGIVWGALLGLLLGPLLPVSSAIRIKSKDQLSKATIRFMPRNRIDALYFKNKWHFQMD</sequence>
<dbReference type="Proteomes" id="UP000611723">
    <property type="component" value="Unassembled WGS sequence"/>
</dbReference>
<feature type="transmembrane region" description="Helical" evidence="1">
    <location>
        <begin position="77"/>
        <end position="100"/>
    </location>
</feature>
<keyword evidence="1" id="KW-1133">Transmembrane helix</keyword>
<proteinExistence type="predicted"/>
<feature type="transmembrane region" description="Helical" evidence="1">
    <location>
        <begin position="106"/>
        <end position="131"/>
    </location>
</feature>